<keyword evidence="2" id="KW-1185">Reference proteome</keyword>
<comment type="caution">
    <text evidence="1">The sequence shown here is derived from an EMBL/GenBank/DDBJ whole genome shotgun (WGS) entry which is preliminary data.</text>
</comment>
<dbReference type="VEuPathDB" id="VectorBase:HLOH_057191"/>
<dbReference type="EMBL" id="JABSTR010000002">
    <property type="protein sequence ID" value="KAH9363680.1"/>
    <property type="molecule type" value="Genomic_DNA"/>
</dbReference>
<sequence>MDILRNRARKKCPATELGESSKHQATLYNLREPLRNAIQTAKDMVTVLSEKIKAFTSYTSKGTKFQLSRNKKGRMANSACLSRHTVLARVAFKEVIRSRYMRTIRSADCLCPFEETVNIAEQATCK</sequence>
<reference evidence="1 2" key="1">
    <citation type="journal article" date="2020" name="Cell">
        <title>Large-Scale Comparative Analyses of Tick Genomes Elucidate Their Genetic Diversity and Vector Capacities.</title>
        <authorList>
            <consortium name="Tick Genome and Microbiome Consortium (TIGMIC)"/>
            <person name="Jia N."/>
            <person name="Wang J."/>
            <person name="Shi W."/>
            <person name="Du L."/>
            <person name="Sun Y."/>
            <person name="Zhan W."/>
            <person name="Jiang J.F."/>
            <person name="Wang Q."/>
            <person name="Zhang B."/>
            <person name="Ji P."/>
            <person name="Bell-Sakyi L."/>
            <person name="Cui X.M."/>
            <person name="Yuan T.T."/>
            <person name="Jiang B.G."/>
            <person name="Yang W.F."/>
            <person name="Lam T.T."/>
            <person name="Chang Q.C."/>
            <person name="Ding S.J."/>
            <person name="Wang X.J."/>
            <person name="Zhu J.G."/>
            <person name="Ruan X.D."/>
            <person name="Zhao L."/>
            <person name="Wei J.T."/>
            <person name="Ye R.Z."/>
            <person name="Que T.C."/>
            <person name="Du C.H."/>
            <person name="Zhou Y.H."/>
            <person name="Cheng J.X."/>
            <person name="Dai P.F."/>
            <person name="Guo W.B."/>
            <person name="Han X.H."/>
            <person name="Huang E.J."/>
            <person name="Li L.F."/>
            <person name="Wei W."/>
            <person name="Gao Y.C."/>
            <person name="Liu J.Z."/>
            <person name="Shao H.Z."/>
            <person name="Wang X."/>
            <person name="Wang C.C."/>
            <person name="Yang T.C."/>
            <person name="Huo Q.B."/>
            <person name="Li W."/>
            <person name="Chen H.Y."/>
            <person name="Chen S.E."/>
            <person name="Zhou L.G."/>
            <person name="Ni X.B."/>
            <person name="Tian J.H."/>
            <person name="Sheng Y."/>
            <person name="Liu T."/>
            <person name="Pan Y.S."/>
            <person name="Xia L.Y."/>
            <person name="Li J."/>
            <person name="Zhao F."/>
            <person name="Cao W.C."/>
        </authorList>
    </citation>
    <scope>NUCLEOTIDE SEQUENCE [LARGE SCALE GENOMIC DNA]</scope>
    <source>
        <strain evidence="1">HaeL-2018</strain>
    </source>
</reference>
<protein>
    <submittedName>
        <fullName evidence="1">Uncharacterized protein</fullName>
    </submittedName>
</protein>
<organism evidence="1 2">
    <name type="scientific">Haemaphysalis longicornis</name>
    <name type="common">Bush tick</name>
    <dbReference type="NCBI Taxonomy" id="44386"/>
    <lineage>
        <taxon>Eukaryota</taxon>
        <taxon>Metazoa</taxon>
        <taxon>Ecdysozoa</taxon>
        <taxon>Arthropoda</taxon>
        <taxon>Chelicerata</taxon>
        <taxon>Arachnida</taxon>
        <taxon>Acari</taxon>
        <taxon>Parasitiformes</taxon>
        <taxon>Ixodida</taxon>
        <taxon>Ixodoidea</taxon>
        <taxon>Ixodidae</taxon>
        <taxon>Haemaphysalinae</taxon>
        <taxon>Haemaphysalis</taxon>
    </lineage>
</organism>
<dbReference type="AlphaFoldDB" id="A0A9J6FMM9"/>
<dbReference type="Proteomes" id="UP000821853">
    <property type="component" value="Chromosome 10"/>
</dbReference>
<evidence type="ECO:0000313" key="1">
    <source>
        <dbReference type="EMBL" id="KAH9363680.1"/>
    </source>
</evidence>
<proteinExistence type="predicted"/>
<accession>A0A9J6FMM9</accession>
<gene>
    <name evidence="1" type="ORF">HPB48_017036</name>
</gene>
<evidence type="ECO:0000313" key="2">
    <source>
        <dbReference type="Proteomes" id="UP000821853"/>
    </source>
</evidence>
<name>A0A9J6FMM9_HAELO</name>